<dbReference type="Gene3D" id="3.20.20.450">
    <property type="entry name" value="EAL domain"/>
    <property type="match status" value="1"/>
</dbReference>
<evidence type="ECO:0000259" key="1">
    <source>
        <dbReference type="PROSITE" id="PS50883"/>
    </source>
</evidence>
<dbReference type="SMART" id="SM00304">
    <property type="entry name" value="HAMP"/>
    <property type="match status" value="1"/>
</dbReference>
<dbReference type="SMART" id="SM00267">
    <property type="entry name" value="GGDEF"/>
    <property type="match status" value="1"/>
</dbReference>
<dbReference type="SUPFAM" id="SSF141868">
    <property type="entry name" value="EAL domain-like"/>
    <property type="match status" value="1"/>
</dbReference>
<dbReference type="SMART" id="SM00052">
    <property type="entry name" value="EAL"/>
    <property type="match status" value="1"/>
</dbReference>
<dbReference type="RefSeq" id="WP_341627673.1">
    <property type="nucleotide sequence ID" value="NZ_JBAKBA010000015.1"/>
</dbReference>
<dbReference type="CDD" id="cd01949">
    <property type="entry name" value="GGDEF"/>
    <property type="match status" value="1"/>
</dbReference>
<dbReference type="InterPro" id="IPR035919">
    <property type="entry name" value="EAL_sf"/>
</dbReference>
<dbReference type="InterPro" id="IPR001633">
    <property type="entry name" value="EAL_dom"/>
</dbReference>
<dbReference type="SUPFAM" id="SSF158472">
    <property type="entry name" value="HAMP domain-like"/>
    <property type="match status" value="1"/>
</dbReference>
<accession>A0ABU9HBA9</accession>
<evidence type="ECO:0000259" key="3">
    <source>
        <dbReference type="PROSITE" id="PS50887"/>
    </source>
</evidence>
<dbReference type="Pfam" id="PF00672">
    <property type="entry name" value="HAMP"/>
    <property type="match status" value="1"/>
</dbReference>
<dbReference type="Gene3D" id="3.30.70.270">
    <property type="match status" value="1"/>
</dbReference>
<proteinExistence type="predicted"/>
<feature type="domain" description="HAMP" evidence="2">
    <location>
        <begin position="308"/>
        <end position="360"/>
    </location>
</feature>
<reference evidence="4 5" key="1">
    <citation type="submission" date="2024-02" db="EMBL/GenBank/DDBJ databases">
        <title>Bacteria isolated from the canopy kelp, Nereocystis luetkeana.</title>
        <authorList>
            <person name="Pfister C.A."/>
            <person name="Younker I.T."/>
            <person name="Light S.H."/>
        </authorList>
    </citation>
    <scope>NUCLEOTIDE SEQUENCE [LARGE SCALE GENOMIC DNA]</scope>
    <source>
        <strain evidence="4 5">TI.2.07</strain>
    </source>
</reference>
<dbReference type="InterPro" id="IPR050706">
    <property type="entry name" value="Cyclic-di-GMP_PDE-like"/>
</dbReference>
<dbReference type="Proteomes" id="UP001366060">
    <property type="component" value="Unassembled WGS sequence"/>
</dbReference>
<dbReference type="NCBIfam" id="TIGR00254">
    <property type="entry name" value="GGDEF"/>
    <property type="match status" value="1"/>
</dbReference>
<dbReference type="Pfam" id="PF00563">
    <property type="entry name" value="EAL"/>
    <property type="match status" value="1"/>
</dbReference>
<dbReference type="PANTHER" id="PTHR33121:SF71">
    <property type="entry name" value="OXYGEN SENSOR PROTEIN DOSP"/>
    <property type="match status" value="1"/>
</dbReference>
<evidence type="ECO:0000313" key="5">
    <source>
        <dbReference type="Proteomes" id="UP001366060"/>
    </source>
</evidence>
<comment type="caution">
    <text evidence="4">The sequence shown here is derived from an EMBL/GenBank/DDBJ whole genome shotgun (WGS) entry which is preliminary data.</text>
</comment>
<dbReference type="SUPFAM" id="SSF55073">
    <property type="entry name" value="Nucleotide cyclase"/>
    <property type="match status" value="1"/>
</dbReference>
<feature type="domain" description="EAL" evidence="1">
    <location>
        <begin position="529"/>
        <end position="782"/>
    </location>
</feature>
<dbReference type="InterPro" id="IPR029787">
    <property type="entry name" value="Nucleotide_cyclase"/>
</dbReference>
<protein>
    <submittedName>
        <fullName evidence="4">EAL domain-containing protein</fullName>
    </submittedName>
</protein>
<dbReference type="InterPro" id="IPR000160">
    <property type="entry name" value="GGDEF_dom"/>
</dbReference>
<feature type="domain" description="GGDEF" evidence="3">
    <location>
        <begin position="390"/>
        <end position="520"/>
    </location>
</feature>
<gene>
    <name evidence="4" type="ORF">V6255_07995</name>
</gene>
<dbReference type="EMBL" id="JBAKBA010000015">
    <property type="protein sequence ID" value="MEL0659081.1"/>
    <property type="molecule type" value="Genomic_DNA"/>
</dbReference>
<dbReference type="InterPro" id="IPR003660">
    <property type="entry name" value="HAMP_dom"/>
</dbReference>
<name>A0ABU9HBA9_9GAMM</name>
<organism evidence="4 5">
    <name type="scientific">Psychromonas arctica</name>
    <dbReference type="NCBI Taxonomy" id="168275"/>
    <lineage>
        <taxon>Bacteria</taxon>
        <taxon>Pseudomonadati</taxon>
        <taxon>Pseudomonadota</taxon>
        <taxon>Gammaproteobacteria</taxon>
        <taxon>Alteromonadales</taxon>
        <taxon>Psychromonadaceae</taxon>
        <taxon>Psychromonas</taxon>
    </lineage>
</organism>
<keyword evidence="5" id="KW-1185">Reference proteome</keyword>
<dbReference type="Gene3D" id="6.10.340.10">
    <property type="match status" value="1"/>
</dbReference>
<dbReference type="CDD" id="cd01948">
    <property type="entry name" value="EAL"/>
    <property type="match status" value="1"/>
</dbReference>
<evidence type="ECO:0000259" key="2">
    <source>
        <dbReference type="PROSITE" id="PS50885"/>
    </source>
</evidence>
<dbReference type="PROSITE" id="PS50883">
    <property type="entry name" value="EAL"/>
    <property type="match status" value="1"/>
</dbReference>
<dbReference type="Pfam" id="PF00990">
    <property type="entry name" value="GGDEF"/>
    <property type="match status" value="1"/>
</dbReference>
<dbReference type="PROSITE" id="PS50887">
    <property type="entry name" value="GGDEF"/>
    <property type="match status" value="1"/>
</dbReference>
<dbReference type="PANTHER" id="PTHR33121">
    <property type="entry name" value="CYCLIC DI-GMP PHOSPHODIESTERASE PDEF"/>
    <property type="match status" value="1"/>
</dbReference>
<dbReference type="InterPro" id="IPR043128">
    <property type="entry name" value="Rev_trsase/Diguanyl_cyclase"/>
</dbReference>
<sequence>MKSLKNKIFLLFVSILLMVQGIAFWTLYDANKNQEDAEINNRLTTGMTIFTELFERRLEYLSAFTEIAAKDHGEKKIFNNNDMRNLLLSLNNHRERINTDLAMAISLDGFITGQLQQRFTNSGLLHTSGEDKNINQIHHGRELGSYFRYPEWLTTKQQSQIYIIDDVLYQVSISPINVSSKNIGWLIFGFEINQNLANEFKSITHLQTDFILKEDGEFFLSASSKQNLKMSKEQKLTLAKSVNQNITPEQYIATYTIISQFKNREFGVYMYSLRENIVSLIEEQWLKLLLLAALTLFASLSGAYLIAASISKPINRLVVHAKEIAAGHFEQKITFTEKNEIGQLANEFNHMQLALAQREDAIIRLANHDLLTDLPNRHRLNEVLSALKDDHFMMVHLNLSRLKDVNATLGYDVGDLVIQTLAIRLQTISEHQHVQLLVHLGADEFILILDSMAINEVSAQVNKELEDVFCFQGISLQLQVRMGIALYPEHTSDVTRLVQMADTALHHTRNSGSLIQVYQPNLDINSVERLNLINDLRQAIPCNQFELHFQPKLCLYSLKVTHVEALVRWTHPTLGMIPPDNFIPIAEKTGQIEGLTRWVFVAALMQCTEWNKLALDINISVNISAENLKESDFYEFVCQMMTIQNIKPQQITLEVTESSVVDDPKSAIKLLGKFKDYGFRISIDDYGTGYSSLAQLKQLPVHELKIDKSFIQRLERDLDDQIIVRSTIDLAHNMGLKVVAEGIEDEFSLLWLAQYNCEFAQGYFISRPKSASELTPWLLNPPKFTHSI</sequence>
<evidence type="ECO:0000313" key="4">
    <source>
        <dbReference type="EMBL" id="MEL0659081.1"/>
    </source>
</evidence>
<dbReference type="PROSITE" id="PS50885">
    <property type="entry name" value="HAMP"/>
    <property type="match status" value="1"/>
</dbReference>
<dbReference type="CDD" id="cd06225">
    <property type="entry name" value="HAMP"/>
    <property type="match status" value="1"/>
</dbReference>